<comment type="caution">
    <text evidence="2">The sequence shown here is derived from an EMBL/GenBank/DDBJ whole genome shotgun (WGS) entry which is preliminary data.</text>
</comment>
<dbReference type="Pfam" id="PF11828">
    <property type="entry name" value="DUF3348"/>
    <property type="match status" value="1"/>
</dbReference>
<evidence type="ECO:0000313" key="4">
    <source>
        <dbReference type="Proteomes" id="UP000253065"/>
    </source>
</evidence>
<dbReference type="Proteomes" id="UP000253065">
    <property type="component" value="Unassembled WGS sequence"/>
</dbReference>
<proteinExistence type="predicted"/>
<evidence type="ECO:0000313" key="2">
    <source>
        <dbReference type="EMBL" id="RCW32379.1"/>
    </source>
</evidence>
<sequence>MTQQNRAPIGPRNALLDQLSRSGAFAAPEQLPCFGERLSRLFGLGDTMTLDAAIGYRAKPPGTPQGAVVDRLTDELATIRRALVQRIRGFGSDLEFDGEPEPDVALNAWLTLQRKVAANSRQLRDKVRKSMKDQGPKLAHLAELDAVFDQTMAGYTAQCFSHIPKVLEQRFEHRSTTPEQSPTPATTADWFHRYCEEAQSLLLAELDVRLEPVLGLLEACHKEVNNTP</sequence>
<evidence type="ECO:0000313" key="1">
    <source>
        <dbReference type="EMBL" id="RBP71079.1"/>
    </source>
</evidence>
<evidence type="ECO:0000313" key="3">
    <source>
        <dbReference type="Proteomes" id="UP000252795"/>
    </source>
</evidence>
<organism evidence="2 3">
    <name type="scientific">Marinobacter nauticus</name>
    <name type="common">Marinobacter hydrocarbonoclasticus</name>
    <name type="synonym">Marinobacter aquaeolei</name>
    <dbReference type="NCBI Taxonomy" id="2743"/>
    <lineage>
        <taxon>Bacteria</taxon>
        <taxon>Pseudomonadati</taxon>
        <taxon>Pseudomonadota</taxon>
        <taxon>Gammaproteobacteria</taxon>
        <taxon>Pseudomonadales</taxon>
        <taxon>Marinobacteraceae</taxon>
        <taxon>Marinobacter</taxon>
    </lineage>
</organism>
<keyword evidence="4" id="KW-1185">Reference proteome</keyword>
<dbReference type="EMBL" id="QNSA01000009">
    <property type="protein sequence ID" value="RBP71079.1"/>
    <property type="molecule type" value="Genomic_DNA"/>
</dbReference>
<reference evidence="2 3" key="1">
    <citation type="submission" date="2018-07" db="EMBL/GenBank/DDBJ databases">
        <title>Freshwater and sediment microbial communities from various areas in North America, analyzing microbe dynamics in response to fracking.</title>
        <authorList>
            <person name="Lamendella R."/>
        </authorList>
    </citation>
    <scope>NUCLEOTIDE SEQUENCE [LARGE SCALE GENOMIC DNA]</scope>
    <source>
        <strain evidence="2 3">114E</strain>
        <strain evidence="1 4">114E_o</strain>
    </source>
</reference>
<dbReference type="AlphaFoldDB" id="A0A368UU81"/>
<dbReference type="InterPro" id="IPR021783">
    <property type="entry name" value="DUF3348"/>
</dbReference>
<gene>
    <name evidence="2" type="ORF">DET51_109209</name>
    <name evidence="1" type="ORF">DET64_109209</name>
</gene>
<dbReference type="EMBL" id="QPJB01000009">
    <property type="protein sequence ID" value="RCW32379.1"/>
    <property type="molecule type" value="Genomic_DNA"/>
</dbReference>
<accession>A0A368UU81</accession>
<dbReference type="RefSeq" id="WP_113880314.1">
    <property type="nucleotide sequence ID" value="NZ_QNSA01000009.1"/>
</dbReference>
<name>A0A368UU81_MARNT</name>
<protein>
    <submittedName>
        <fullName evidence="2">Uncharacterized protein DUF3348</fullName>
    </submittedName>
</protein>
<dbReference type="Proteomes" id="UP000252795">
    <property type="component" value="Unassembled WGS sequence"/>
</dbReference>